<dbReference type="SUPFAM" id="SSF51182">
    <property type="entry name" value="RmlC-like cupins"/>
    <property type="match status" value="1"/>
</dbReference>
<reference evidence="1" key="1">
    <citation type="submission" date="2023-08" db="EMBL/GenBank/DDBJ databases">
        <title>Comparative genomics and taxonomic characterization of three novel marine species of genus Marivirga.</title>
        <authorList>
            <person name="Muhammad N."/>
            <person name="Kim S.-G."/>
        </authorList>
    </citation>
    <scope>NUCLEOTIDE SEQUENCE</scope>
    <source>
        <strain evidence="1">BKB1-2</strain>
    </source>
</reference>
<evidence type="ECO:0000313" key="1">
    <source>
        <dbReference type="EMBL" id="WKK79651.1"/>
    </source>
</evidence>
<proteinExistence type="predicted"/>
<sequence>MKYIKELHEKNKGVSAKPIFKSSLGGNTTSIQLLNNEKLKEHSSKTDALLICIEGKVLYQDEDNNKYELKSGNYVEIKSNVKHELESILESHLILIK</sequence>
<dbReference type="AlphaFoldDB" id="A0AA49JCC0"/>
<protein>
    <submittedName>
        <fullName evidence="1">Cupin domain-containing protein</fullName>
    </submittedName>
</protein>
<dbReference type="InterPro" id="IPR014710">
    <property type="entry name" value="RmlC-like_jellyroll"/>
</dbReference>
<dbReference type="Proteomes" id="UP001232019">
    <property type="component" value="Chromosome"/>
</dbReference>
<gene>
    <name evidence="1" type="ORF">QYS47_20250</name>
</gene>
<accession>A0AA49JCC0</accession>
<dbReference type="KEGG" id="marp:QYS47_20250"/>
<dbReference type="InterPro" id="IPR011051">
    <property type="entry name" value="RmlC_Cupin_sf"/>
</dbReference>
<dbReference type="RefSeq" id="WP_302123743.1">
    <property type="nucleotide sequence ID" value="NZ_CP129968.2"/>
</dbReference>
<dbReference type="Gene3D" id="2.60.120.10">
    <property type="entry name" value="Jelly Rolls"/>
    <property type="match status" value="1"/>
</dbReference>
<organism evidence="1">
    <name type="scientific">Marivirga arenosa</name>
    <dbReference type="NCBI Taxonomy" id="3059076"/>
    <lineage>
        <taxon>Bacteria</taxon>
        <taxon>Pseudomonadati</taxon>
        <taxon>Bacteroidota</taxon>
        <taxon>Cytophagia</taxon>
        <taxon>Cytophagales</taxon>
        <taxon>Marivirgaceae</taxon>
        <taxon>Marivirga</taxon>
    </lineage>
</organism>
<name>A0AA49JCC0_9BACT</name>
<dbReference type="EMBL" id="CP129968">
    <property type="protein sequence ID" value="WKK79651.1"/>
    <property type="molecule type" value="Genomic_DNA"/>
</dbReference>